<dbReference type="SUPFAM" id="SSF47473">
    <property type="entry name" value="EF-hand"/>
    <property type="match status" value="1"/>
</dbReference>
<keyword evidence="5" id="KW-1133">Transmembrane helix</keyword>
<dbReference type="FunFam" id="1.10.238.10:FF:000123">
    <property type="entry name" value="probable calcium-binding protein CML18"/>
    <property type="match status" value="1"/>
</dbReference>
<dbReference type="GO" id="GO:0005509">
    <property type="term" value="F:calcium ion binding"/>
    <property type="evidence" value="ECO:0007669"/>
    <property type="project" value="InterPro"/>
</dbReference>
<keyword evidence="1" id="KW-0479">Metal-binding</keyword>
<dbReference type="InterPro" id="IPR011992">
    <property type="entry name" value="EF-hand-dom_pair"/>
</dbReference>
<dbReference type="InterPro" id="IPR018247">
    <property type="entry name" value="EF_Hand_1_Ca_BS"/>
</dbReference>
<keyword evidence="2" id="KW-0677">Repeat</keyword>
<feature type="domain" description="EF-hand" evidence="6">
    <location>
        <begin position="113"/>
        <end position="148"/>
    </location>
</feature>
<evidence type="ECO:0000256" key="4">
    <source>
        <dbReference type="SAM" id="MobiDB-lite"/>
    </source>
</evidence>
<dbReference type="PANTHER" id="PTHR23048">
    <property type="entry name" value="MYOSIN LIGHT CHAIN 1, 3"/>
    <property type="match status" value="1"/>
</dbReference>
<dbReference type="EMBL" id="JAAGAX010000011">
    <property type="protein sequence ID" value="KAF2298856.1"/>
    <property type="molecule type" value="Genomic_DNA"/>
</dbReference>
<evidence type="ECO:0000259" key="6">
    <source>
        <dbReference type="PROSITE" id="PS50222"/>
    </source>
</evidence>
<evidence type="ECO:0000256" key="5">
    <source>
        <dbReference type="SAM" id="Phobius"/>
    </source>
</evidence>
<organism evidence="7 8">
    <name type="scientific">Hevea brasiliensis</name>
    <name type="common">Para rubber tree</name>
    <name type="synonym">Siphonia brasiliensis</name>
    <dbReference type="NCBI Taxonomy" id="3981"/>
    <lineage>
        <taxon>Eukaryota</taxon>
        <taxon>Viridiplantae</taxon>
        <taxon>Streptophyta</taxon>
        <taxon>Embryophyta</taxon>
        <taxon>Tracheophyta</taxon>
        <taxon>Spermatophyta</taxon>
        <taxon>Magnoliopsida</taxon>
        <taxon>eudicotyledons</taxon>
        <taxon>Gunneridae</taxon>
        <taxon>Pentapetalae</taxon>
        <taxon>rosids</taxon>
        <taxon>fabids</taxon>
        <taxon>Malpighiales</taxon>
        <taxon>Euphorbiaceae</taxon>
        <taxon>Crotonoideae</taxon>
        <taxon>Micrandreae</taxon>
        <taxon>Hevea</taxon>
    </lineage>
</organism>
<name>A0A6A6LFR3_HEVBR</name>
<reference evidence="7 8" key="1">
    <citation type="journal article" date="2020" name="Mol. Plant">
        <title>The Chromosome-Based Rubber Tree Genome Provides New Insights into Spurge Genome Evolution and Rubber Biosynthesis.</title>
        <authorList>
            <person name="Liu J."/>
            <person name="Shi C."/>
            <person name="Shi C.C."/>
            <person name="Li W."/>
            <person name="Zhang Q.J."/>
            <person name="Zhang Y."/>
            <person name="Li K."/>
            <person name="Lu H.F."/>
            <person name="Shi C."/>
            <person name="Zhu S.T."/>
            <person name="Xiao Z.Y."/>
            <person name="Nan H."/>
            <person name="Yue Y."/>
            <person name="Zhu X.G."/>
            <person name="Wu Y."/>
            <person name="Hong X.N."/>
            <person name="Fan G.Y."/>
            <person name="Tong Y."/>
            <person name="Zhang D."/>
            <person name="Mao C.L."/>
            <person name="Liu Y.L."/>
            <person name="Hao S.J."/>
            <person name="Liu W.Q."/>
            <person name="Lv M.Q."/>
            <person name="Zhang H.B."/>
            <person name="Liu Y."/>
            <person name="Hu-Tang G.R."/>
            <person name="Wang J.P."/>
            <person name="Wang J.H."/>
            <person name="Sun Y.H."/>
            <person name="Ni S.B."/>
            <person name="Chen W.B."/>
            <person name="Zhang X.C."/>
            <person name="Jiao Y.N."/>
            <person name="Eichler E.E."/>
            <person name="Li G.H."/>
            <person name="Liu X."/>
            <person name="Gao L.Z."/>
        </authorList>
    </citation>
    <scope>NUCLEOTIDE SEQUENCE [LARGE SCALE GENOMIC DNA]</scope>
    <source>
        <strain evidence="8">cv. GT1</strain>
        <tissue evidence="7">Leaf</tissue>
    </source>
</reference>
<evidence type="ECO:0000256" key="1">
    <source>
        <dbReference type="ARBA" id="ARBA00022723"/>
    </source>
</evidence>
<dbReference type="GO" id="GO:0016460">
    <property type="term" value="C:myosin II complex"/>
    <property type="evidence" value="ECO:0007669"/>
    <property type="project" value="TreeGrafter"/>
</dbReference>
<comment type="caution">
    <text evidence="7">The sequence shown here is derived from an EMBL/GenBank/DDBJ whole genome shotgun (WGS) entry which is preliminary data.</text>
</comment>
<sequence length="266" mass="28598">MASAAITSSPGQQPPADGEIQQPSVPVAVSASSSAWHSSGSIGPFFGVISVLAVLAILSCFVGRICSRRAVAPPPDNIKHRGYLGWMKRRSRWCWGGDVEVGANKVMAFGGDHQAKDGEDIFARFDMDSDGSLTILELAALLRSLGLKPSGDQIHVLLANMDSNGNGFIEFDELVKAILPDMNEDMFVNQEQLLDVFQMFDRDGNGYISAAELAGSMAKMGQPLTYTELTEMIKEADTDGDGVISFNEFTSVMAKSTMEFFGLALS</sequence>
<dbReference type="Pfam" id="PF13499">
    <property type="entry name" value="EF-hand_7"/>
    <property type="match status" value="2"/>
</dbReference>
<protein>
    <recommendedName>
        <fullName evidence="6">EF-hand domain-containing protein</fullName>
    </recommendedName>
</protein>
<evidence type="ECO:0000256" key="3">
    <source>
        <dbReference type="ARBA" id="ARBA00022837"/>
    </source>
</evidence>
<accession>A0A6A6LFR3</accession>
<keyword evidence="5" id="KW-0472">Membrane</keyword>
<dbReference type="Proteomes" id="UP000467840">
    <property type="component" value="Chromosome 1"/>
</dbReference>
<proteinExistence type="predicted"/>
<keyword evidence="3" id="KW-0106">Calcium</keyword>
<dbReference type="InterPro" id="IPR050230">
    <property type="entry name" value="CALM/Myosin/TropC-like"/>
</dbReference>
<evidence type="ECO:0000256" key="2">
    <source>
        <dbReference type="ARBA" id="ARBA00022737"/>
    </source>
</evidence>
<dbReference type="InterPro" id="IPR002048">
    <property type="entry name" value="EF_hand_dom"/>
</dbReference>
<feature type="region of interest" description="Disordered" evidence="4">
    <location>
        <begin position="1"/>
        <end position="24"/>
    </location>
</feature>
<keyword evidence="8" id="KW-1185">Reference proteome</keyword>
<evidence type="ECO:0000313" key="8">
    <source>
        <dbReference type="Proteomes" id="UP000467840"/>
    </source>
</evidence>
<dbReference type="SMART" id="SM00054">
    <property type="entry name" value="EFh"/>
    <property type="match status" value="4"/>
</dbReference>
<dbReference type="PROSITE" id="PS50222">
    <property type="entry name" value="EF_HAND_2"/>
    <property type="match status" value="4"/>
</dbReference>
<feature type="domain" description="EF-hand" evidence="6">
    <location>
        <begin position="188"/>
        <end position="223"/>
    </location>
</feature>
<dbReference type="PROSITE" id="PS00018">
    <property type="entry name" value="EF_HAND_1"/>
    <property type="match status" value="4"/>
</dbReference>
<feature type="domain" description="EF-hand" evidence="6">
    <location>
        <begin position="149"/>
        <end position="184"/>
    </location>
</feature>
<evidence type="ECO:0000313" key="7">
    <source>
        <dbReference type="EMBL" id="KAF2298856.1"/>
    </source>
</evidence>
<dbReference type="AlphaFoldDB" id="A0A6A6LFR3"/>
<feature type="domain" description="EF-hand" evidence="6">
    <location>
        <begin position="224"/>
        <end position="259"/>
    </location>
</feature>
<dbReference type="CDD" id="cd00051">
    <property type="entry name" value="EFh"/>
    <property type="match status" value="2"/>
</dbReference>
<feature type="transmembrane region" description="Helical" evidence="5">
    <location>
        <begin position="42"/>
        <end position="62"/>
    </location>
</feature>
<keyword evidence="5" id="KW-0812">Transmembrane</keyword>
<dbReference type="Gene3D" id="1.10.238.10">
    <property type="entry name" value="EF-hand"/>
    <property type="match status" value="2"/>
</dbReference>
<dbReference type="PANTHER" id="PTHR23048:SF52">
    <property type="entry name" value="CALCIUM-BINDING PROTEIN CML18-RELATED"/>
    <property type="match status" value="1"/>
</dbReference>
<feature type="compositionally biased region" description="Polar residues" evidence="4">
    <location>
        <begin position="1"/>
        <end position="11"/>
    </location>
</feature>
<gene>
    <name evidence="7" type="ORF">GH714_028346</name>
</gene>